<accession>A0ACC3NDF5</accession>
<sequence length="98" mass="10709">MAELLGDRCLFSLDTVKVAFEDTTKSRSKLRRLVCNWLVAELNCVGGVKHSDLDVFDGVPGFARAFSEALERWYLSGKNIFLISSSSGPAAVDGGLPW</sequence>
<dbReference type="EMBL" id="JAUTXU010000052">
    <property type="protein sequence ID" value="KAK3714977.1"/>
    <property type="molecule type" value="Genomic_DNA"/>
</dbReference>
<comment type="caution">
    <text evidence="1">The sequence shown here is derived from an EMBL/GenBank/DDBJ whole genome shotgun (WGS) entry which is preliminary data.</text>
</comment>
<protein>
    <submittedName>
        <fullName evidence="1">Uncharacterized protein</fullName>
    </submittedName>
</protein>
<proteinExistence type="predicted"/>
<organism evidence="1 2">
    <name type="scientific">Vermiconidia calcicola</name>
    <dbReference type="NCBI Taxonomy" id="1690605"/>
    <lineage>
        <taxon>Eukaryota</taxon>
        <taxon>Fungi</taxon>
        <taxon>Dikarya</taxon>
        <taxon>Ascomycota</taxon>
        <taxon>Pezizomycotina</taxon>
        <taxon>Dothideomycetes</taxon>
        <taxon>Dothideomycetidae</taxon>
        <taxon>Mycosphaerellales</taxon>
        <taxon>Extremaceae</taxon>
        <taxon>Vermiconidia</taxon>
    </lineage>
</organism>
<name>A0ACC3NDF5_9PEZI</name>
<gene>
    <name evidence="1" type="ORF">LTR37_007467</name>
</gene>
<reference evidence="1" key="1">
    <citation type="submission" date="2023-07" db="EMBL/GenBank/DDBJ databases">
        <title>Black Yeasts Isolated from many extreme environments.</title>
        <authorList>
            <person name="Coleine C."/>
            <person name="Stajich J.E."/>
            <person name="Selbmann L."/>
        </authorList>
    </citation>
    <scope>NUCLEOTIDE SEQUENCE</scope>
    <source>
        <strain evidence="1">CCFEE 5714</strain>
    </source>
</reference>
<evidence type="ECO:0000313" key="1">
    <source>
        <dbReference type="EMBL" id="KAK3714977.1"/>
    </source>
</evidence>
<dbReference type="Proteomes" id="UP001281147">
    <property type="component" value="Unassembled WGS sequence"/>
</dbReference>
<evidence type="ECO:0000313" key="2">
    <source>
        <dbReference type="Proteomes" id="UP001281147"/>
    </source>
</evidence>
<keyword evidence="2" id="KW-1185">Reference proteome</keyword>